<feature type="domain" description="AB hydrolase-1" evidence="1">
    <location>
        <begin position="7"/>
        <end position="209"/>
    </location>
</feature>
<protein>
    <submittedName>
        <fullName evidence="2">Alpha/beta fold hydrolase</fullName>
    </submittedName>
</protein>
<dbReference type="Proteomes" id="UP000679126">
    <property type="component" value="Unassembled WGS sequence"/>
</dbReference>
<keyword evidence="3" id="KW-1185">Reference proteome</keyword>
<dbReference type="InterPro" id="IPR050266">
    <property type="entry name" value="AB_hydrolase_sf"/>
</dbReference>
<dbReference type="Pfam" id="PF12697">
    <property type="entry name" value="Abhydrolase_6"/>
    <property type="match status" value="1"/>
</dbReference>
<gene>
    <name evidence="2" type="ORF">J7I43_23590</name>
</gene>
<dbReference type="EMBL" id="JAGHKP010000005">
    <property type="protein sequence ID" value="MBO9155230.1"/>
    <property type="molecule type" value="Genomic_DNA"/>
</dbReference>
<dbReference type="InterPro" id="IPR000073">
    <property type="entry name" value="AB_hydrolase_1"/>
</dbReference>
<evidence type="ECO:0000313" key="3">
    <source>
        <dbReference type="Proteomes" id="UP000679126"/>
    </source>
</evidence>
<evidence type="ECO:0000313" key="2">
    <source>
        <dbReference type="EMBL" id="MBO9155230.1"/>
    </source>
</evidence>
<comment type="caution">
    <text evidence="2">The sequence shown here is derived from an EMBL/GenBank/DDBJ whole genome shotgun (WGS) entry which is preliminary data.</text>
</comment>
<dbReference type="PANTHER" id="PTHR43798">
    <property type="entry name" value="MONOACYLGLYCEROL LIPASE"/>
    <property type="match status" value="1"/>
</dbReference>
<dbReference type="InterPro" id="IPR029058">
    <property type="entry name" value="AB_hydrolase_fold"/>
</dbReference>
<dbReference type="SUPFAM" id="SSF53474">
    <property type="entry name" value="alpha/beta-Hydrolases"/>
    <property type="match status" value="1"/>
</dbReference>
<evidence type="ECO:0000259" key="1">
    <source>
        <dbReference type="Pfam" id="PF12697"/>
    </source>
</evidence>
<name>A0ABS3YLD4_9BACT</name>
<proteinExistence type="predicted"/>
<reference evidence="3" key="1">
    <citation type="submission" date="2021-03" db="EMBL/GenBank/DDBJ databases">
        <title>Assistant Professor.</title>
        <authorList>
            <person name="Huq M.A."/>
        </authorList>
    </citation>
    <scope>NUCLEOTIDE SEQUENCE [LARGE SCALE GENOMIC DNA]</scope>
    <source>
        <strain evidence="3">MAH-28</strain>
    </source>
</reference>
<keyword evidence="2" id="KW-0378">Hydrolase</keyword>
<organism evidence="2 3">
    <name type="scientific">Chitinophaga chungangae</name>
    <dbReference type="NCBI Taxonomy" id="2821488"/>
    <lineage>
        <taxon>Bacteria</taxon>
        <taxon>Pseudomonadati</taxon>
        <taxon>Bacteroidota</taxon>
        <taxon>Chitinophagia</taxon>
        <taxon>Chitinophagales</taxon>
        <taxon>Chitinophagaceae</taxon>
        <taxon>Chitinophaga</taxon>
    </lineage>
</organism>
<dbReference type="GO" id="GO:0016787">
    <property type="term" value="F:hydrolase activity"/>
    <property type="evidence" value="ECO:0007669"/>
    <property type="project" value="UniProtKB-KW"/>
</dbReference>
<dbReference type="Gene3D" id="3.40.50.1820">
    <property type="entry name" value="alpha/beta hydrolase"/>
    <property type="match status" value="1"/>
</dbReference>
<dbReference type="PANTHER" id="PTHR43798:SF33">
    <property type="entry name" value="HYDROLASE, PUTATIVE (AFU_ORTHOLOGUE AFUA_2G14860)-RELATED"/>
    <property type="match status" value="1"/>
</dbReference>
<dbReference type="RefSeq" id="WP_209148459.1">
    <property type="nucleotide sequence ID" value="NZ_JAGHKP010000005.1"/>
</dbReference>
<accession>A0ABS3YLD4</accession>
<sequence>MKPALMLLHGALGSSRHFDAIVPILSEQYVIHRFDFHGHGGTPLPSSPLSIETCTSQLLDYIRQNGLGPVAIFGYSMGGYVALHAALQAPEAVLRVQTLATKFNWSPEAAAKETRQLDAGFLREKAPAFVAQLEELHGEGWKDLLPATAGLMTALGANPLLTPDNLSTIHIPVRVMVGDRDVMVGVEETLHVFKSLPQASMAVLPDTKHPLDRVNNAVLIWEIRSFMVL</sequence>